<feature type="compositionally biased region" description="Pro residues" evidence="1">
    <location>
        <begin position="176"/>
        <end position="186"/>
    </location>
</feature>
<name>A0A8C2SRE7_COTJA</name>
<sequence length="186" mass="19430">SRCTAGGDGVRCVCMVNSIPDSSLVFELPTRNQTVSDGHRDFTAAPPGSDGSITGILTLRGPLEPRLLVLCAARNRHGTTARQLRFHHPGGLVWAKVGPVGAVVAFAIVIAVVCYLSQSRPPNFRRNPPTLLIPEVPLLTPAAAALSLPLYRPLAAGGKTSPPSSPLTILTAPFALPSPPPTPEPV</sequence>
<proteinExistence type="predicted"/>
<dbReference type="Ensembl" id="ENSCJPT00005004967.1">
    <property type="protein sequence ID" value="ENSCJPP00005002672.1"/>
    <property type="gene ID" value="ENSCJPG00005002981.1"/>
</dbReference>
<accession>A0A8C2SRE7</accession>
<evidence type="ECO:0000256" key="1">
    <source>
        <dbReference type="SAM" id="MobiDB-lite"/>
    </source>
</evidence>
<evidence type="ECO:0000313" key="4">
    <source>
        <dbReference type="Proteomes" id="UP000694412"/>
    </source>
</evidence>
<keyword evidence="2" id="KW-1133">Transmembrane helix</keyword>
<dbReference type="Proteomes" id="UP000694412">
    <property type="component" value="Unassembled WGS sequence"/>
</dbReference>
<reference evidence="3" key="1">
    <citation type="submission" date="2025-08" db="UniProtKB">
        <authorList>
            <consortium name="Ensembl"/>
        </authorList>
    </citation>
    <scope>IDENTIFICATION</scope>
</reference>
<feature type="region of interest" description="Disordered" evidence="1">
    <location>
        <begin position="158"/>
        <end position="186"/>
    </location>
</feature>
<reference evidence="3" key="2">
    <citation type="submission" date="2025-09" db="UniProtKB">
        <authorList>
            <consortium name="Ensembl"/>
        </authorList>
    </citation>
    <scope>IDENTIFICATION</scope>
</reference>
<keyword evidence="2" id="KW-0812">Transmembrane</keyword>
<dbReference type="AlphaFoldDB" id="A0A8C2SRE7"/>
<feature type="transmembrane region" description="Helical" evidence="2">
    <location>
        <begin position="93"/>
        <end position="116"/>
    </location>
</feature>
<keyword evidence="4" id="KW-1185">Reference proteome</keyword>
<protein>
    <submittedName>
        <fullName evidence="3">Uncharacterized protein</fullName>
    </submittedName>
</protein>
<keyword evidence="2" id="KW-0472">Membrane</keyword>
<evidence type="ECO:0000313" key="3">
    <source>
        <dbReference type="Ensembl" id="ENSCJPP00005002672.1"/>
    </source>
</evidence>
<evidence type="ECO:0000256" key="2">
    <source>
        <dbReference type="SAM" id="Phobius"/>
    </source>
</evidence>
<organism evidence="3 4">
    <name type="scientific">Coturnix japonica</name>
    <name type="common">Japanese quail</name>
    <name type="synonym">Coturnix coturnix japonica</name>
    <dbReference type="NCBI Taxonomy" id="93934"/>
    <lineage>
        <taxon>Eukaryota</taxon>
        <taxon>Metazoa</taxon>
        <taxon>Chordata</taxon>
        <taxon>Craniata</taxon>
        <taxon>Vertebrata</taxon>
        <taxon>Euteleostomi</taxon>
        <taxon>Archelosauria</taxon>
        <taxon>Archosauria</taxon>
        <taxon>Dinosauria</taxon>
        <taxon>Saurischia</taxon>
        <taxon>Theropoda</taxon>
        <taxon>Coelurosauria</taxon>
        <taxon>Aves</taxon>
        <taxon>Neognathae</taxon>
        <taxon>Galloanserae</taxon>
        <taxon>Galliformes</taxon>
        <taxon>Phasianidae</taxon>
        <taxon>Perdicinae</taxon>
        <taxon>Coturnix</taxon>
    </lineage>
</organism>